<gene>
    <name evidence="1" type="ORF">FOMG_03843</name>
</gene>
<dbReference type="HOGENOM" id="CLU_1865200_0_0_1"/>
<protein>
    <submittedName>
        <fullName evidence="1">Uncharacterized protein</fullName>
    </submittedName>
</protein>
<reference evidence="1" key="2">
    <citation type="submission" date="2012-05" db="EMBL/GenBank/DDBJ databases">
        <title>Annotation of the Genome Sequence of Fusarium oxysporum f. sp. melonis 26406.</title>
        <authorList>
            <consortium name="The Broad Institute Genomics Platform"/>
            <person name="Ma L.-J."/>
            <person name="Corby-Kistler H."/>
            <person name="Broz K."/>
            <person name="Gale L.R."/>
            <person name="Jonkers W."/>
            <person name="O'Donnell K."/>
            <person name="Ploetz R."/>
            <person name="Steinberg C."/>
            <person name="Schwartz D.C."/>
            <person name="VanEtten H."/>
            <person name="Zhou S."/>
            <person name="Young S.K."/>
            <person name="Zeng Q."/>
            <person name="Gargeya S."/>
            <person name="Fitzgerald M."/>
            <person name="Abouelleil A."/>
            <person name="Alvarado L."/>
            <person name="Chapman S.B."/>
            <person name="Gainer-Dewar J."/>
            <person name="Goldberg J."/>
            <person name="Griggs A."/>
            <person name="Gujja S."/>
            <person name="Hansen M."/>
            <person name="Howarth C."/>
            <person name="Imamovic A."/>
            <person name="Ireland A."/>
            <person name="Larimer J."/>
            <person name="McCowan C."/>
            <person name="Murphy C."/>
            <person name="Pearson M."/>
            <person name="Poon T.W."/>
            <person name="Priest M."/>
            <person name="Roberts A."/>
            <person name="Saif S."/>
            <person name="Shea T."/>
            <person name="Sykes S."/>
            <person name="Wortman J."/>
            <person name="Nusbaum C."/>
            <person name="Birren B."/>
        </authorList>
    </citation>
    <scope>NUCLEOTIDE SEQUENCE</scope>
    <source>
        <strain evidence="1">26406</strain>
    </source>
</reference>
<dbReference type="VEuPathDB" id="FungiDB:FOMG_03843"/>
<evidence type="ECO:0000313" key="1">
    <source>
        <dbReference type="EMBL" id="EXK45387.1"/>
    </source>
</evidence>
<dbReference type="PROSITE" id="PS51257">
    <property type="entry name" value="PROKAR_LIPOPROTEIN"/>
    <property type="match status" value="1"/>
</dbReference>
<proteinExistence type="predicted"/>
<reference evidence="1" key="1">
    <citation type="submission" date="2012-04" db="EMBL/GenBank/DDBJ databases">
        <title>The Genome Sequence of Fusarium oxysporum melonis.</title>
        <authorList>
            <consortium name="The Broad Institute Genome Sequencing Platform"/>
            <person name="Ma L.-J."/>
            <person name="Gale L.R."/>
            <person name="Schwartz D.C."/>
            <person name="Zhou S."/>
            <person name="Corby-Kistler H."/>
            <person name="Young S.K."/>
            <person name="Zeng Q."/>
            <person name="Gargeya S."/>
            <person name="Fitzgerald M."/>
            <person name="Haas B."/>
            <person name="Abouelleil A."/>
            <person name="Alvarado L."/>
            <person name="Arachchi H.M."/>
            <person name="Berlin A."/>
            <person name="Brown A."/>
            <person name="Chapman S.B."/>
            <person name="Chen Z."/>
            <person name="Dunbar C."/>
            <person name="Freedman E."/>
            <person name="Gearin G."/>
            <person name="Goldberg J."/>
            <person name="Griggs A."/>
            <person name="Gujja S."/>
            <person name="Heiman D."/>
            <person name="Howarth C."/>
            <person name="Larson L."/>
            <person name="Lui A."/>
            <person name="MacDonald P.J.P."/>
            <person name="Montmayeur A."/>
            <person name="Murphy C."/>
            <person name="Neiman D."/>
            <person name="Pearson M."/>
            <person name="Priest M."/>
            <person name="Roberts A."/>
            <person name="Saif S."/>
            <person name="Shea T."/>
            <person name="Shenoy N."/>
            <person name="Sisk P."/>
            <person name="Stolte C."/>
            <person name="Sykes S."/>
            <person name="Wortman J."/>
            <person name="Nusbaum C."/>
            <person name="Birren B."/>
        </authorList>
    </citation>
    <scope>NUCLEOTIDE SEQUENCE</scope>
    <source>
        <strain evidence="1">26406</strain>
    </source>
</reference>
<accession>X0AX14</accession>
<organism evidence="1">
    <name type="scientific">Fusarium oxysporum f. sp. melonis 26406</name>
    <dbReference type="NCBI Taxonomy" id="1089452"/>
    <lineage>
        <taxon>Eukaryota</taxon>
        <taxon>Fungi</taxon>
        <taxon>Dikarya</taxon>
        <taxon>Ascomycota</taxon>
        <taxon>Pezizomycotina</taxon>
        <taxon>Sordariomycetes</taxon>
        <taxon>Hypocreomycetidae</taxon>
        <taxon>Hypocreales</taxon>
        <taxon>Nectriaceae</taxon>
        <taxon>Fusarium</taxon>
        <taxon>Fusarium oxysporum species complex</taxon>
    </lineage>
</organism>
<sequence>MCGSRHTVATQRSQRQRLRYQSHISAAASCKRTAGERASLIRKLHSFHRFAQGCRSAIPNEINSQKQNQYISVLRVCGVHCHPKSRSCAASAAVLPNHSRLHITRADEPSQLGVRAVARIQNSIEKILKIGVVWWCC</sequence>
<name>X0AX14_FUSOX</name>
<dbReference type="Proteomes" id="UP000030703">
    <property type="component" value="Unassembled WGS sequence"/>
</dbReference>
<dbReference type="EMBL" id="JH659330">
    <property type="protein sequence ID" value="EXK45387.1"/>
    <property type="molecule type" value="Genomic_DNA"/>
</dbReference>
<dbReference type="AlphaFoldDB" id="X0AX14"/>